<evidence type="ECO:0000313" key="10">
    <source>
        <dbReference type="Proteomes" id="UP000468388"/>
    </source>
</evidence>
<dbReference type="EMBL" id="WRXO01000001">
    <property type="protein sequence ID" value="MVT39817.1"/>
    <property type="molecule type" value="Genomic_DNA"/>
</dbReference>
<feature type="transmembrane region" description="Helical" evidence="6">
    <location>
        <begin position="292"/>
        <end position="314"/>
    </location>
</feature>
<name>A0A6N8J3P4_9BACT</name>
<comment type="subcellular location">
    <subcellularLocation>
        <location evidence="1">Cell membrane</location>
        <topology evidence="1">Multi-pass membrane protein</topology>
    </subcellularLocation>
</comment>
<dbReference type="PANTHER" id="PTHR30572">
    <property type="entry name" value="MEMBRANE COMPONENT OF TRANSPORTER-RELATED"/>
    <property type="match status" value="1"/>
</dbReference>
<feature type="transmembrane region" description="Helical" evidence="6">
    <location>
        <begin position="388"/>
        <end position="410"/>
    </location>
</feature>
<gene>
    <name evidence="9" type="ORF">GO495_04420</name>
</gene>
<feature type="domain" description="MacB-like periplasmic core" evidence="8">
    <location>
        <begin position="478"/>
        <end position="609"/>
    </location>
</feature>
<organism evidence="9 10">
    <name type="scientific">Chitinophaga oryziterrae</name>
    <dbReference type="NCBI Taxonomy" id="1031224"/>
    <lineage>
        <taxon>Bacteria</taxon>
        <taxon>Pseudomonadati</taxon>
        <taxon>Bacteroidota</taxon>
        <taxon>Chitinophagia</taxon>
        <taxon>Chitinophagales</taxon>
        <taxon>Chitinophagaceae</taxon>
        <taxon>Chitinophaga</taxon>
    </lineage>
</organism>
<dbReference type="GO" id="GO:0022857">
    <property type="term" value="F:transmembrane transporter activity"/>
    <property type="evidence" value="ECO:0007669"/>
    <property type="project" value="TreeGrafter"/>
</dbReference>
<dbReference type="OrthoDB" id="5933722at2"/>
<keyword evidence="3 6" id="KW-0812">Transmembrane</keyword>
<keyword evidence="10" id="KW-1185">Reference proteome</keyword>
<feature type="transmembrane region" description="Helical" evidence="6">
    <location>
        <begin position="764"/>
        <end position="786"/>
    </location>
</feature>
<feature type="transmembrane region" description="Helical" evidence="6">
    <location>
        <begin position="680"/>
        <end position="704"/>
    </location>
</feature>
<sequence length="803" mass="88698">MFKNYFKIAVRNLWNNKVFSAINILGLAIGLAICLLIALFVTDELGYDKYNEKADRIYRVNADFLVNGSTFKERLSPAQLGATLVNDYPQIENSVRMIDFGDMLIKKGEQTLVEHNTAFADSSLFDVFTLSLITGNPKTALTLANTMVISESMAKKYFNTTDALGKTLLVDNINTYTISGVMKDMPANSHIHLNFIRAMAGNNESRDDHWMSDNFTTYILVKPGTDEAMLNTYLKQVTKKYMEPALMKMTGSSISDIEKKGGHFGYNVIPVTKIHLFSTLTSEIEPSGNIQYVYSFIVIAIIILLIACVNFMNLSTARSAGRSKEVGVRKVLGSQRSNLISQFLVESVLTSFIALVLAILMAAVLLPFLNELSGKQLMLDIFAANRMLVSLVLTAIVVGLLAGSYPAFFLSSFEPVKVLKGKIATGFKGGWLRNSLVVFQFATAVILIVGTLVIYSQLNYIRNKKLGYKREQVLVLGNTASLWTHAQTFKEEILHIPGVEAVTMAGSMPTSTSLNTGIFSKDAAASEGQVLGLTQWSVDADYIPTLGMEMAKGRNFSPKLSTDSQTVIINETAARLLGFTKDPLNKVLYNGGNPFNVIGVVKDFNAGSLRSKIPPVVFQLTETRDRMALRITADKISSVIPQIEKAYHGMDKMAGQPFIYFFLDDDFNRLYNAEQRTGKLFLSFAFFAILIACLGLFGLVTYAAEQRTKEIGIRKVLGSSITGIVTLLSKDFLKLVGIALIIGSPLAWFIMNRWLEDFAYRINISWWVFAMAACCAIAITLITVSFQTIKAALANPVRSLKSE</sequence>
<dbReference type="InterPro" id="IPR025857">
    <property type="entry name" value="MacB_PCD"/>
</dbReference>
<keyword evidence="4 6" id="KW-1133">Transmembrane helix</keyword>
<evidence type="ECO:0000256" key="5">
    <source>
        <dbReference type="ARBA" id="ARBA00023136"/>
    </source>
</evidence>
<reference evidence="9 10" key="1">
    <citation type="submission" date="2019-12" db="EMBL/GenBank/DDBJ databases">
        <title>The draft genomic sequence of strain Chitinophaga oryziterrae JCM 16595.</title>
        <authorList>
            <person name="Zhang X."/>
        </authorList>
    </citation>
    <scope>NUCLEOTIDE SEQUENCE [LARGE SCALE GENOMIC DNA]</scope>
    <source>
        <strain evidence="9 10">JCM 16595</strain>
    </source>
</reference>
<feature type="domain" description="ABC3 transporter permease C-terminal" evidence="7">
    <location>
        <begin position="297"/>
        <end position="415"/>
    </location>
</feature>
<evidence type="ECO:0000256" key="6">
    <source>
        <dbReference type="SAM" id="Phobius"/>
    </source>
</evidence>
<evidence type="ECO:0000256" key="3">
    <source>
        <dbReference type="ARBA" id="ARBA00022692"/>
    </source>
</evidence>
<dbReference type="RefSeq" id="WP_157298464.1">
    <property type="nucleotide sequence ID" value="NZ_BAAAZB010000005.1"/>
</dbReference>
<keyword evidence="2" id="KW-1003">Cell membrane</keyword>
<dbReference type="PANTHER" id="PTHR30572:SF18">
    <property type="entry name" value="ABC-TYPE MACROLIDE FAMILY EXPORT SYSTEM PERMEASE COMPONENT 2"/>
    <property type="match status" value="1"/>
</dbReference>
<accession>A0A6N8J3P4</accession>
<proteinExistence type="predicted"/>
<evidence type="ECO:0000259" key="8">
    <source>
        <dbReference type="Pfam" id="PF12704"/>
    </source>
</evidence>
<dbReference type="InterPro" id="IPR003838">
    <property type="entry name" value="ABC3_permease_C"/>
</dbReference>
<comment type="caution">
    <text evidence="9">The sequence shown here is derived from an EMBL/GenBank/DDBJ whole genome shotgun (WGS) entry which is preliminary data.</text>
</comment>
<evidence type="ECO:0000259" key="7">
    <source>
        <dbReference type="Pfam" id="PF02687"/>
    </source>
</evidence>
<feature type="transmembrane region" description="Helical" evidence="6">
    <location>
        <begin position="21"/>
        <end position="41"/>
    </location>
</feature>
<dbReference type="Pfam" id="PF12704">
    <property type="entry name" value="MacB_PCD"/>
    <property type="match status" value="2"/>
</dbReference>
<feature type="domain" description="ABC3 transporter permease C-terminal" evidence="7">
    <location>
        <begin position="683"/>
        <end position="792"/>
    </location>
</feature>
<feature type="domain" description="MacB-like periplasmic core" evidence="8">
    <location>
        <begin position="20"/>
        <end position="236"/>
    </location>
</feature>
<evidence type="ECO:0000256" key="4">
    <source>
        <dbReference type="ARBA" id="ARBA00022989"/>
    </source>
</evidence>
<evidence type="ECO:0000256" key="2">
    <source>
        <dbReference type="ARBA" id="ARBA00022475"/>
    </source>
</evidence>
<dbReference type="GO" id="GO:0005886">
    <property type="term" value="C:plasma membrane"/>
    <property type="evidence" value="ECO:0007669"/>
    <property type="project" value="UniProtKB-SubCell"/>
</dbReference>
<dbReference type="AlphaFoldDB" id="A0A6N8J3P4"/>
<keyword evidence="5 6" id="KW-0472">Membrane</keyword>
<dbReference type="Proteomes" id="UP000468388">
    <property type="component" value="Unassembled WGS sequence"/>
</dbReference>
<feature type="transmembrane region" description="Helical" evidence="6">
    <location>
        <begin position="732"/>
        <end position="752"/>
    </location>
</feature>
<evidence type="ECO:0000313" key="9">
    <source>
        <dbReference type="EMBL" id="MVT39817.1"/>
    </source>
</evidence>
<feature type="transmembrane region" description="Helical" evidence="6">
    <location>
        <begin position="431"/>
        <end position="455"/>
    </location>
</feature>
<dbReference type="InterPro" id="IPR050250">
    <property type="entry name" value="Macrolide_Exporter_MacB"/>
</dbReference>
<evidence type="ECO:0000256" key="1">
    <source>
        <dbReference type="ARBA" id="ARBA00004651"/>
    </source>
</evidence>
<dbReference type="Pfam" id="PF02687">
    <property type="entry name" value="FtsX"/>
    <property type="match status" value="2"/>
</dbReference>
<protein>
    <submittedName>
        <fullName evidence="9">FtsX-like permease family protein</fullName>
    </submittedName>
</protein>
<feature type="transmembrane region" description="Helical" evidence="6">
    <location>
        <begin position="343"/>
        <end position="368"/>
    </location>
</feature>